<name>A0A5A9XMV8_9BACT</name>
<reference evidence="1 2" key="1">
    <citation type="submission" date="2019-04" db="EMBL/GenBank/DDBJ databases">
        <title>Geobacter ruber sp. nov., ferric-reducing bacteria isolated from paddy soil.</title>
        <authorList>
            <person name="Xu Z."/>
            <person name="Masuda Y."/>
            <person name="Itoh H."/>
            <person name="Senoo K."/>
        </authorList>
    </citation>
    <scope>NUCLEOTIDE SEQUENCE [LARGE SCALE GENOMIC DNA]</scope>
    <source>
        <strain evidence="1 2">Red88</strain>
    </source>
</reference>
<dbReference type="InterPro" id="IPR016541">
    <property type="entry name" value="UCP008505"/>
</dbReference>
<dbReference type="AlphaFoldDB" id="A0A5A9XMV8"/>
<keyword evidence="2" id="KW-1185">Reference proteome</keyword>
<protein>
    <submittedName>
        <fullName evidence="1">DUF4411 family protein</fullName>
    </submittedName>
</protein>
<evidence type="ECO:0000313" key="1">
    <source>
        <dbReference type="EMBL" id="KAA0894264.1"/>
    </source>
</evidence>
<organism evidence="1 2">
    <name type="scientific">Oryzomonas rubra</name>
    <dbReference type="NCBI Taxonomy" id="2509454"/>
    <lineage>
        <taxon>Bacteria</taxon>
        <taxon>Pseudomonadati</taxon>
        <taxon>Thermodesulfobacteriota</taxon>
        <taxon>Desulfuromonadia</taxon>
        <taxon>Geobacterales</taxon>
        <taxon>Geobacteraceae</taxon>
        <taxon>Oryzomonas</taxon>
    </lineage>
</organism>
<accession>A0A5A9XMV8</accession>
<dbReference type="OrthoDB" id="8894474at2"/>
<dbReference type="RefSeq" id="WP_149306421.1">
    <property type="nucleotide sequence ID" value="NZ_SRSD01000002.1"/>
</dbReference>
<dbReference type="Pfam" id="PF14367">
    <property type="entry name" value="DUF4411"/>
    <property type="match status" value="1"/>
</dbReference>
<gene>
    <name evidence="1" type="ORF">ET418_04745</name>
</gene>
<proteinExistence type="predicted"/>
<dbReference type="Proteomes" id="UP000324298">
    <property type="component" value="Unassembled WGS sequence"/>
</dbReference>
<dbReference type="EMBL" id="SRSD01000002">
    <property type="protein sequence ID" value="KAA0894264.1"/>
    <property type="molecule type" value="Genomic_DNA"/>
</dbReference>
<comment type="caution">
    <text evidence="1">The sequence shown here is derived from an EMBL/GenBank/DDBJ whole genome shotgun (WGS) entry which is preliminary data.</text>
</comment>
<dbReference type="SUPFAM" id="SSF88723">
    <property type="entry name" value="PIN domain-like"/>
    <property type="match status" value="1"/>
</dbReference>
<sequence>MPVFDASSMIYAWDNYPIRQFPGLWEWLALQVKGKKLAMPKVAFEEVAHKTPECAAWLKDENIELVEINNAILHEAMRIKKLVGIVDDNYHPKGVGENDLFIIATAKTCGAELISDEERQTTLPKEPTKKKIPAVCSIKEVIVPCFSFLEFIKRSGEVFR</sequence>
<dbReference type="InterPro" id="IPR029060">
    <property type="entry name" value="PIN-like_dom_sf"/>
</dbReference>
<evidence type="ECO:0000313" key="2">
    <source>
        <dbReference type="Proteomes" id="UP000324298"/>
    </source>
</evidence>